<keyword evidence="2" id="KW-1185">Reference proteome</keyword>
<proteinExistence type="predicted"/>
<protein>
    <submittedName>
        <fullName evidence="1">Uncharacterized protein</fullName>
    </submittedName>
</protein>
<name>A0ACA9Y1Y3_9ASCO</name>
<dbReference type="EMBL" id="CALSDN010000001">
    <property type="protein sequence ID" value="CAH6718972.1"/>
    <property type="molecule type" value="Genomic_DNA"/>
</dbReference>
<evidence type="ECO:0000313" key="2">
    <source>
        <dbReference type="Proteomes" id="UP001152531"/>
    </source>
</evidence>
<comment type="caution">
    <text evidence="1">The sequence shown here is derived from an EMBL/GenBank/DDBJ whole genome shotgun (WGS) entry which is preliminary data.</text>
</comment>
<reference evidence="1" key="1">
    <citation type="submission" date="2022-06" db="EMBL/GenBank/DDBJ databases">
        <authorList>
            <person name="Legras J.-L."/>
            <person name="Devillers H."/>
            <person name="Grondin C."/>
        </authorList>
    </citation>
    <scope>NUCLEOTIDE SEQUENCE</scope>
    <source>
        <strain evidence="1">CLIB 1444</strain>
    </source>
</reference>
<sequence length="889" mass="105061">MRIDEVNDNILKTLNLGCFPKDILQFQDSQDFFQQLVFIDYQLQLLIQNEFDGSELVPARVYGSNETTIEKITQLINYAENINSNYNDVNKQYYEKLYCNVLLGHLYYLNSQNDIVFEILNSITVDNNFVSSKLSYNCNRFLNYLVCRYNVLIGLDFGAYGYGNGEGKEGYKLWIDYLYDKQKPFNKSEIAGNYWLEIMFKYLSLTISNHGERQINFQDVLSLKFKQNENSFIRYCNYLINMKLDINVNKIITKQFKIEYSKYLNDIIVHELHDTNNYFPNANEEDSQIDDFINNLYSTMKGKKMINPKSSKNYFIKLFKKTYQSKTVLANYIKVLVELNEFDEAFSAFKTYISYIEKDEEINKGEIFDIISIIEIYSICLMSFNPINSIKLSKFKYLKMNKILPQLITFTDKFKRYLNILKDDCNLNYDDDFPMEIEKTSDKLSFLYKKYNINILLNDRSDLIELISKSWYSLGLFEYFKLIYETPNNQIGSKNEKNLLLYYKNSLIVNSTGNLLYLFNYALVLAYLNDIKSSTKLCKFILKKYPESFETWNLLSLNTSIDNVKDSEKFINNGLNIAGIYIVKCKNDEFEIPIDIKYQILQLKLTQLSILELIYDTPYIMEFLSDVFILFYELFNVKFDEQINNGGTYLIDSKWSHRPSFIDPKNLKDSPTTKKQLAKDNIKKISKIHKNDNELKSINHHESLTDEGKKILQQIWLWTSKIYFKMELYEESELCIIEAENIHKPNIRTFIQLGYLTSKQSKFLSLQEFEKSLEKLDETSQFNKVDYLENLLGISKLFLVDDSLSNSLFISLKDYNSGIIRLKNLLENFTNVWPIGKNSIEIWYYLSIIYEKFDDKILFTKSLEKCIELENLRPVRNFSICDHNLIFLE</sequence>
<evidence type="ECO:0000313" key="1">
    <source>
        <dbReference type="EMBL" id="CAH6718972.1"/>
    </source>
</evidence>
<dbReference type="Proteomes" id="UP001152531">
    <property type="component" value="Unassembled WGS sequence"/>
</dbReference>
<gene>
    <name evidence="1" type="ORF">CLIB1444_01S18624</name>
</gene>
<organism evidence="1 2">
    <name type="scientific">[Candida] jaroonii</name>
    <dbReference type="NCBI Taxonomy" id="467808"/>
    <lineage>
        <taxon>Eukaryota</taxon>
        <taxon>Fungi</taxon>
        <taxon>Dikarya</taxon>
        <taxon>Ascomycota</taxon>
        <taxon>Saccharomycotina</taxon>
        <taxon>Pichiomycetes</taxon>
        <taxon>Debaryomycetaceae</taxon>
        <taxon>Yamadazyma</taxon>
    </lineage>
</organism>
<accession>A0ACA9Y1Y3</accession>